<dbReference type="PANTHER" id="PTHR12411">
    <property type="entry name" value="CYSTEINE PROTEASE FAMILY C1-RELATED"/>
    <property type="match status" value="1"/>
</dbReference>
<accession>K0RTI3</accession>
<dbReference type="OMA" id="GYMDISF"/>
<dbReference type="OrthoDB" id="10253408at2759"/>
<feature type="signal peptide" evidence="3">
    <location>
        <begin position="1"/>
        <end position="20"/>
    </location>
</feature>
<dbReference type="PROSITE" id="PS00639">
    <property type="entry name" value="THIOL_PROTEASE_HIS"/>
    <property type="match status" value="1"/>
</dbReference>
<evidence type="ECO:0000256" key="1">
    <source>
        <dbReference type="ARBA" id="ARBA00008455"/>
    </source>
</evidence>
<evidence type="ECO:0000256" key="3">
    <source>
        <dbReference type="SAM" id="SignalP"/>
    </source>
</evidence>
<dbReference type="SMART" id="SM00848">
    <property type="entry name" value="Inhibitor_I29"/>
    <property type="match status" value="1"/>
</dbReference>
<dbReference type="InterPro" id="IPR013201">
    <property type="entry name" value="Prot_inhib_I29"/>
</dbReference>
<comment type="caution">
    <text evidence="6">The sequence shown here is derived from an EMBL/GenBank/DDBJ whole genome shotgun (WGS) entry which is preliminary data.</text>
</comment>
<dbReference type="SUPFAM" id="SSF54001">
    <property type="entry name" value="Cysteine proteinases"/>
    <property type="match status" value="1"/>
</dbReference>
<evidence type="ECO:0000313" key="7">
    <source>
        <dbReference type="Proteomes" id="UP000266841"/>
    </source>
</evidence>
<gene>
    <name evidence="6" type="ORF">THAOC_23815</name>
</gene>
<evidence type="ECO:0000259" key="5">
    <source>
        <dbReference type="SMART" id="SM00848"/>
    </source>
</evidence>
<dbReference type="PRINTS" id="PR00705">
    <property type="entry name" value="PAPAIN"/>
</dbReference>
<dbReference type="GO" id="GO:0008234">
    <property type="term" value="F:cysteine-type peptidase activity"/>
    <property type="evidence" value="ECO:0007669"/>
    <property type="project" value="InterPro"/>
</dbReference>
<sequence>MSKLARPLLLLPAAALSVGTAPRSHELDSTYGFGEYLQHFDKSYPDAAEYRRREERFSQNMEKILNHNKGRLSDTGAILDGGYVMGVNHLTDQYLDELPFGYDKTYHSSWSGQLMRGASKIERRLGESTTTSYSQPPDLEMKEVSSLPELVDWSAQGHVNPTIPQQGACGSCWTFALTATVESHLSIATDEPPMSLSEQSVLQCTPNPDHCGGTGGCKGATVEIGLNYIADLTAKKEGGMYNLSDVPYSPSTTLSCEDSTEGSTASVGVTGWTQLPTNDYKSVMNALVQKGPVAIAAAASDWALYEKGVFSSDDATVNHAILLVGYGIDEDTGEKYYKIRNSWGPHFGEDGYIRVLRTDEDSTVCNMDNDPLVGLACALDDSGNQIDVQPVEVCGASGVLFDVSYPVGVHKIDVADQS</sequence>
<dbReference type="Pfam" id="PF00112">
    <property type="entry name" value="Peptidase_C1"/>
    <property type="match status" value="1"/>
</dbReference>
<keyword evidence="3" id="KW-0732">Signal</keyword>
<dbReference type="CDD" id="cd02248">
    <property type="entry name" value="Peptidase_C1A"/>
    <property type="match status" value="1"/>
</dbReference>
<dbReference type="EMBL" id="AGNL01031808">
    <property type="protein sequence ID" value="EJK56325.1"/>
    <property type="molecule type" value="Genomic_DNA"/>
</dbReference>
<evidence type="ECO:0008006" key="8">
    <source>
        <dbReference type="Google" id="ProtNLM"/>
    </source>
</evidence>
<evidence type="ECO:0000256" key="2">
    <source>
        <dbReference type="ARBA" id="ARBA00023145"/>
    </source>
</evidence>
<dbReference type="InterPro" id="IPR039417">
    <property type="entry name" value="Peptidase_C1A_papain-like"/>
</dbReference>
<dbReference type="AlphaFoldDB" id="K0RTI3"/>
<reference evidence="6 7" key="1">
    <citation type="journal article" date="2012" name="Genome Biol.">
        <title>Genome and low-iron response of an oceanic diatom adapted to chronic iron limitation.</title>
        <authorList>
            <person name="Lommer M."/>
            <person name="Specht M."/>
            <person name="Roy A.S."/>
            <person name="Kraemer L."/>
            <person name="Andreson R."/>
            <person name="Gutowska M.A."/>
            <person name="Wolf J."/>
            <person name="Bergner S.V."/>
            <person name="Schilhabel M.B."/>
            <person name="Klostermeier U.C."/>
            <person name="Beiko R.G."/>
            <person name="Rosenstiel P."/>
            <person name="Hippler M."/>
            <person name="Laroche J."/>
        </authorList>
    </citation>
    <scope>NUCLEOTIDE SEQUENCE [LARGE SCALE GENOMIC DNA]</scope>
    <source>
        <strain evidence="6 7">CCMP1005</strain>
    </source>
</reference>
<dbReference type="Pfam" id="PF08246">
    <property type="entry name" value="Inhibitor_I29"/>
    <property type="match status" value="1"/>
</dbReference>
<keyword evidence="7" id="KW-1185">Reference proteome</keyword>
<protein>
    <recommendedName>
        <fullName evidence="8">Peptidase C1A papain C-terminal domain-containing protein</fullName>
    </recommendedName>
</protein>
<dbReference type="Gene3D" id="3.90.70.10">
    <property type="entry name" value="Cysteine proteinases"/>
    <property type="match status" value="1"/>
</dbReference>
<keyword evidence="2" id="KW-0865">Zymogen</keyword>
<dbReference type="InterPro" id="IPR000668">
    <property type="entry name" value="Peptidase_C1A_C"/>
</dbReference>
<dbReference type="InterPro" id="IPR013128">
    <property type="entry name" value="Peptidase_C1A"/>
</dbReference>
<dbReference type="eggNOG" id="KOG1543">
    <property type="taxonomic scope" value="Eukaryota"/>
</dbReference>
<dbReference type="InterPro" id="IPR038765">
    <property type="entry name" value="Papain-like_cys_pep_sf"/>
</dbReference>
<proteinExistence type="inferred from homology"/>
<dbReference type="Proteomes" id="UP000266841">
    <property type="component" value="Unassembled WGS sequence"/>
</dbReference>
<evidence type="ECO:0000259" key="4">
    <source>
        <dbReference type="SMART" id="SM00645"/>
    </source>
</evidence>
<dbReference type="SMART" id="SM00645">
    <property type="entry name" value="Pept_C1"/>
    <property type="match status" value="1"/>
</dbReference>
<comment type="similarity">
    <text evidence="1">Belongs to the peptidase C1 family.</text>
</comment>
<feature type="domain" description="Peptidase C1A papain C-terminal" evidence="4">
    <location>
        <begin position="147"/>
        <end position="375"/>
    </location>
</feature>
<dbReference type="GO" id="GO:0006508">
    <property type="term" value="P:proteolysis"/>
    <property type="evidence" value="ECO:0007669"/>
    <property type="project" value="InterPro"/>
</dbReference>
<feature type="domain" description="Cathepsin propeptide inhibitor" evidence="5">
    <location>
        <begin position="33"/>
        <end position="98"/>
    </location>
</feature>
<dbReference type="InterPro" id="IPR025660">
    <property type="entry name" value="Pept_his_AS"/>
</dbReference>
<name>K0RTI3_THAOC</name>
<feature type="chain" id="PRO_5030173017" description="Peptidase C1A papain C-terminal domain-containing protein" evidence="3">
    <location>
        <begin position="21"/>
        <end position="418"/>
    </location>
</feature>
<organism evidence="6 7">
    <name type="scientific">Thalassiosira oceanica</name>
    <name type="common">Marine diatom</name>
    <dbReference type="NCBI Taxonomy" id="159749"/>
    <lineage>
        <taxon>Eukaryota</taxon>
        <taxon>Sar</taxon>
        <taxon>Stramenopiles</taxon>
        <taxon>Ochrophyta</taxon>
        <taxon>Bacillariophyta</taxon>
        <taxon>Coscinodiscophyceae</taxon>
        <taxon>Thalassiosirophycidae</taxon>
        <taxon>Thalassiosirales</taxon>
        <taxon>Thalassiosiraceae</taxon>
        <taxon>Thalassiosira</taxon>
    </lineage>
</organism>
<evidence type="ECO:0000313" key="6">
    <source>
        <dbReference type="EMBL" id="EJK56325.1"/>
    </source>
</evidence>